<keyword evidence="2" id="KW-0548">Nucleotidyltransferase</keyword>
<dbReference type="Proteomes" id="UP000176593">
    <property type="component" value="Unassembled WGS sequence"/>
</dbReference>
<dbReference type="SUPFAM" id="SSF52374">
    <property type="entry name" value="Nucleotidylyl transferase"/>
    <property type="match status" value="1"/>
</dbReference>
<feature type="domain" description="Cytidyltransferase-like" evidence="3">
    <location>
        <begin position="7"/>
        <end position="99"/>
    </location>
</feature>
<name>A0A1F7VCZ5_9BACT</name>
<dbReference type="InterPro" id="IPR050385">
    <property type="entry name" value="Archaeal_FAD_synthase"/>
</dbReference>
<dbReference type="Pfam" id="PF01467">
    <property type="entry name" value="CTP_transf_like"/>
    <property type="match status" value="1"/>
</dbReference>
<protein>
    <recommendedName>
        <fullName evidence="3">Cytidyltransferase-like domain-containing protein</fullName>
    </recommendedName>
</protein>
<dbReference type="EMBL" id="MGEQ01000002">
    <property type="protein sequence ID" value="OGL87998.1"/>
    <property type="molecule type" value="Genomic_DNA"/>
</dbReference>
<dbReference type="InterPro" id="IPR004821">
    <property type="entry name" value="Cyt_trans-like"/>
</dbReference>
<dbReference type="AlphaFoldDB" id="A0A1F7VCZ5"/>
<evidence type="ECO:0000256" key="1">
    <source>
        <dbReference type="ARBA" id="ARBA00022679"/>
    </source>
</evidence>
<dbReference type="PANTHER" id="PTHR43793:SF1">
    <property type="entry name" value="FAD SYNTHASE"/>
    <property type="match status" value="1"/>
</dbReference>
<proteinExistence type="predicted"/>
<reference evidence="4 5" key="1">
    <citation type="journal article" date="2016" name="Nat. Commun.">
        <title>Thousands of microbial genomes shed light on interconnected biogeochemical processes in an aquifer system.</title>
        <authorList>
            <person name="Anantharaman K."/>
            <person name="Brown C.T."/>
            <person name="Hug L.A."/>
            <person name="Sharon I."/>
            <person name="Castelle C.J."/>
            <person name="Probst A.J."/>
            <person name="Thomas B.C."/>
            <person name="Singh A."/>
            <person name="Wilkins M.J."/>
            <person name="Karaoz U."/>
            <person name="Brodie E.L."/>
            <person name="Williams K.H."/>
            <person name="Hubbard S.S."/>
            <person name="Banfield J.F."/>
        </authorList>
    </citation>
    <scope>NUCLEOTIDE SEQUENCE [LARGE SCALE GENOMIC DNA]</scope>
</reference>
<organism evidence="4 5">
    <name type="scientific">Candidatus Uhrbacteria bacterium RIFCSPLOWO2_02_FULL_48_18</name>
    <dbReference type="NCBI Taxonomy" id="1802408"/>
    <lineage>
        <taxon>Bacteria</taxon>
        <taxon>Candidatus Uhriibacteriota</taxon>
    </lineage>
</organism>
<accession>A0A1F7VCZ5</accession>
<evidence type="ECO:0000256" key="2">
    <source>
        <dbReference type="ARBA" id="ARBA00022695"/>
    </source>
</evidence>
<evidence type="ECO:0000259" key="3">
    <source>
        <dbReference type="Pfam" id="PF01467"/>
    </source>
</evidence>
<dbReference type="Gene3D" id="3.40.50.620">
    <property type="entry name" value="HUPs"/>
    <property type="match status" value="1"/>
</dbReference>
<dbReference type="GO" id="GO:0016779">
    <property type="term" value="F:nucleotidyltransferase activity"/>
    <property type="evidence" value="ECO:0007669"/>
    <property type="project" value="UniProtKB-KW"/>
</dbReference>
<evidence type="ECO:0000313" key="4">
    <source>
        <dbReference type="EMBL" id="OGL87998.1"/>
    </source>
</evidence>
<keyword evidence="1" id="KW-0808">Transferase</keyword>
<dbReference type="PANTHER" id="PTHR43793">
    <property type="entry name" value="FAD SYNTHASE"/>
    <property type="match status" value="1"/>
</dbReference>
<dbReference type="NCBIfam" id="TIGR00125">
    <property type="entry name" value="cyt_tran_rel"/>
    <property type="match status" value="1"/>
</dbReference>
<sequence length="126" mass="14423">MTKRILIFGTFDGFHAGHQFVVEEAAKKGSELVAAVARDAHVRALKHKEPHNDEQTRLARVAKDPHVSRAMLSDEELGSYRILDEVQPDLIVLGFDQLALRDDLERWMQEHDRNIPIETLAVFQKK</sequence>
<evidence type="ECO:0000313" key="5">
    <source>
        <dbReference type="Proteomes" id="UP000176593"/>
    </source>
</evidence>
<dbReference type="InterPro" id="IPR014729">
    <property type="entry name" value="Rossmann-like_a/b/a_fold"/>
</dbReference>
<comment type="caution">
    <text evidence="4">The sequence shown here is derived from an EMBL/GenBank/DDBJ whole genome shotgun (WGS) entry which is preliminary data.</text>
</comment>
<gene>
    <name evidence="4" type="ORF">A3I41_02725</name>
</gene>